<organism evidence="2 3">
    <name type="scientific">Cuniculiplasma divulgatum</name>
    <dbReference type="NCBI Taxonomy" id="1673428"/>
    <lineage>
        <taxon>Archaea</taxon>
        <taxon>Methanobacteriati</taxon>
        <taxon>Thermoplasmatota</taxon>
        <taxon>Thermoplasmata</taxon>
        <taxon>Thermoplasmatales</taxon>
        <taxon>Cuniculiplasmataceae</taxon>
        <taxon>Cuniculiplasma</taxon>
    </lineage>
</organism>
<sequence length="242" mass="26823">MNPEQSNNLRNEGVRNVGYAYILFSLTFLISIISVLTEISFLSYISILIGFAGLVIVIVSRKSLKHDFRRHLINGISIYILFAIIAILGATIYVVSVAFSIVTEYPSGNIPDGVISSLIVNTVIITVIPSLLYYISYYLLNIQFFKNNKFKLLIAALLTSLAFTLIGFIGEMETVFATLSSITTLSSAESAINLIKAHSINLYSLFSILSAIILLVLFFYSGHELLTNPQNYAKSDNDYGLY</sequence>
<evidence type="ECO:0000256" key="1">
    <source>
        <dbReference type="SAM" id="Phobius"/>
    </source>
</evidence>
<accession>A0A1N5UH35</accession>
<evidence type="ECO:0000313" key="2">
    <source>
        <dbReference type="EMBL" id="SIM60051.1"/>
    </source>
</evidence>
<feature type="transmembrane region" description="Helical" evidence="1">
    <location>
        <begin position="114"/>
        <end position="140"/>
    </location>
</feature>
<feature type="transmembrane region" description="Helical" evidence="1">
    <location>
        <begin position="202"/>
        <end position="220"/>
    </location>
</feature>
<feature type="transmembrane region" description="Helical" evidence="1">
    <location>
        <begin position="72"/>
        <end position="102"/>
    </location>
</feature>
<dbReference type="Proteomes" id="UP000195607">
    <property type="component" value="Chromosome I"/>
</dbReference>
<gene>
    <name evidence="2" type="ORF">CSP5_0963</name>
</gene>
<feature type="transmembrane region" description="Helical" evidence="1">
    <location>
        <begin position="41"/>
        <end position="60"/>
    </location>
</feature>
<name>A0A1N5UH35_9ARCH</name>
<feature type="transmembrane region" description="Helical" evidence="1">
    <location>
        <begin position="152"/>
        <end position="169"/>
    </location>
</feature>
<keyword evidence="1" id="KW-1133">Transmembrane helix</keyword>
<proteinExistence type="predicted"/>
<dbReference type="EMBL" id="LT671858">
    <property type="protein sequence ID" value="SIM60051.1"/>
    <property type="molecule type" value="Genomic_DNA"/>
</dbReference>
<protein>
    <submittedName>
        <fullName evidence="2">Multipass membrane protein</fullName>
    </submittedName>
</protein>
<keyword evidence="1" id="KW-0472">Membrane</keyword>
<feature type="transmembrane region" description="Helical" evidence="1">
    <location>
        <begin position="16"/>
        <end position="35"/>
    </location>
</feature>
<dbReference type="AlphaFoldDB" id="A0A1N5UH35"/>
<dbReference type="GeneID" id="41588231"/>
<reference evidence="2 3" key="1">
    <citation type="submission" date="2016-04" db="EMBL/GenBank/DDBJ databases">
        <authorList>
            <person name="Evans L.H."/>
            <person name="Alamgir A."/>
            <person name="Owens N."/>
            <person name="Weber N.D."/>
            <person name="Virtaneva K."/>
            <person name="Barbian K."/>
            <person name="Babar A."/>
            <person name="Rosenke K."/>
        </authorList>
    </citation>
    <scope>NUCLEOTIDE SEQUENCE [LARGE SCALE GENOMIC DNA]</scope>
    <source>
        <strain evidence="3">S5(T) (JCM 30642 \VKM B-2941)</strain>
    </source>
</reference>
<keyword evidence="1" id="KW-0812">Transmembrane</keyword>
<evidence type="ECO:0000313" key="3">
    <source>
        <dbReference type="Proteomes" id="UP000195607"/>
    </source>
</evidence>
<dbReference type="RefSeq" id="WP_148689741.1">
    <property type="nucleotide sequence ID" value="NZ_LT671858.1"/>
</dbReference>